<dbReference type="EMBL" id="JABBNI010000067">
    <property type="protein sequence ID" value="NMM65859.1"/>
    <property type="molecule type" value="Genomic_DNA"/>
</dbReference>
<sequence>MGYFEITTHCSLEYLINNEEDNLEAAQPEFYREIIEFLNSDTKIHYTYIYPRDEEDISHQVKHNAPVNSKGYKPIYIEMWSKLSDYWDENEIKKCVKILGEKFFN</sequence>
<dbReference type="RefSeq" id="WP_169300448.1">
    <property type="nucleotide sequence ID" value="NZ_JABBNI010000067.1"/>
</dbReference>
<gene>
    <name evidence="1" type="ORF">HBE96_25095</name>
</gene>
<dbReference type="AlphaFoldDB" id="A0A7Y0ELV2"/>
<keyword evidence="2" id="KW-1185">Reference proteome</keyword>
<organism evidence="1 2">
    <name type="scientific">Clostridium muellerianum</name>
    <dbReference type="NCBI Taxonomy" id="2716538"/>
    <lineage>
        <taxon>Bacteria</taxon>
        <taxon>Bacillati</taxon>
        <taxon>Bacillota</taxon>
        <taxon>Clostridia</taxon>
        <taxon>Eubacteriales</taxon>
        <taxon>Clostridiaceae</taxon>
        <taxon>Clostridium</taxon>
    </lineage>
</organism>
<reference evidence="1 2" key="1">
    <citation type="submission" date="2020-06" db="EMBL/GenBank/DDBJ databases">
        <title>Complete Genome Sequence of Clostridium muelleri sp. nov. P21T, an Acid-Alcohol Producing Acetogen Isolated from Old Hay.</title>
        <authorList>
            <person name="Duncan K.E."/>
            <person name="Tanner R.S."/>
        </authorList>
    </citation>
    <scope>NUCLEOTIDE SEQUENCE [LARGE SCALE GENOMIC DNA]</scope>
    <source>
        <strain evidence="1 2">P21</strain>
    </source>
</reference>
<dbReference type="Proteomes" id="UP000537131">
    <property type="component" value="Unassembled WGS sequence"/>
</dbReference>
<name>A0A7Y0ELV2_9CLOT</name>
<accession>A0A7Y0ELV2</accession>
<protein>
    <submittedName>
        <fullName evidence="1">Uncharacterized protein</fullName>
    </submittedName>
</protein>
<evidence type="ECO:0000313" key="2">
    <source>
        <dbReference type="Proteomes" id="UP000537131"/>
    </source>
</evidence>
<proteinExistence type="predicted"/>
<comment type="caution">
    <text evidence="1">The sequence shown here is derived from an EMBL/GenBank/DDBJ whole genome shotgun (WGS) entry which is preliminary data.</text>
</comment>
<evidence type="ECO:0000313" key="1">
    <source>
        <dbReference type="EMBL" id="NMM65859.1"/>
    </source>
</evidence>